<dbReference type="STRING" id="274537.BIU88_00985"/>
<dbReference type="Proteomes" id="UP000095185">
    <property type="component" value="Chromosome"/>
</dbReference>
<dbReference type="RefSeq" id="WP_069808579.1">
    <property type="nucleotide sequence ID" value="NZ_CP017305.1"/>
</dbReference>
<evidence type="ECO:0008006" key="3">
    <source>
        <dbReference type="Google" id="ProtNLM"/>
    </source>
</evidence>
<keyword evidence="2" id="KW-1185">Reference proteome</keyword>
<dbReference type="OrthoDB" id="595236at2"/>
<evidence type="ECO:0000313" key="1">
    <source>
        <dbReference type="EMBL" id="AOS82848.1"/>
    </source>
</evidence>
<reference evidence="1" key="1">
    <citation type="submission" date="2016-09" db="EMBL/GenBank/DDBJ databases">
        <title>Genome sequence of Chlorobaculum limnaeum.</title>
        <authorList>
            <person name="Liu Z."/>
            <person name="Tank M."/>
            <person name="Bryant D.A."/>
        </authorList>
    </citation>
    <scope>NUCLEOTIDE SEQUENCE [LARGE SCALE GENOMIC DNA]</scope>
    <source>
        <strain evidence="1">DSM 1677</strain>
    </source>
</reference>
<protein>
    <recommendedName>
        <fullName evidence="3">PhoP regulatory network protein YrbL</fullName>
    </recommendedName>
</protein>
<gene>
    <name evidence="1" type="ORF">BIU88_00985</name>
</gene>
<dbReference type="KEGG" id="clz:BIU88_00985"/>
<organism evidence="1 2">
    <name type="scientific">Chlorobaculum limnaeum</name>
    <dbReference type="NCBI Taxonomy" id="274537"/>
    <lineage>
        <taxon>Bacteria</taxon>
        <taxon>Pseudomonadati</taxon>
        <taxon>Chlorobiota</taxon>
        <taxon>Chlorobiia</taxon>
        <taxon>Chlorobiales</taxon>
        <taxon>Chlorobiaceae</taxon>
        <taxon>Chlorobaculum</taxon>
    </lineage>
</organism>
<dbReference type="InterPro" id="IPR019647">
    <property type="entry name" value="PhoP_reg_network_YrbL"/>
</dbReference>
<accession>A0A1D8D4R6</accession>
<evidence type="ECO:0000313" key="2">
    <source>
        <dbReference type="Proteomes" id="UP000095185"/>
    </source>
</evidence>
<dbReference type="NCBIfam" id="NF007671">
    <property type="entry name" value="PRK10345.1"/>
    <property type="match status" value="1"/>
</dbReference>
<sequence>MLDLSKASLVGKGSSRLCYVHPEDDRKCVKVIYTRRPEINQVEMKHYRRFQRRHVSWELLARPYGFVETSEGEGVVFSLARDFDGEISKPLEHYLSFASSRDCLKHLRDALKEFKSFLFRDAIVVRELKLDNVVFQRISEGRCRLVLIDGVGNNQFLPLANYSRTFARRMLKRKWRQFEADLLERGFSDLPE</sequence>
<name>A0A1D8D4R6_CHLLM</name>
<dbReference type="AlphaFoldDB" id="A0A1D8D4R6"/>
<dbReference type="Pfam" id="PF10707">
    <property type="entry name" value="YrbL-PhoP_reg"/>
    <property type="match status" value="1"/>
</dbReference>
<proteinExistence type="predicted"/>
<dbReference type="EMBL" id="CP017305">
    <property type="protein sequence ID" value="AOS82848.1"/>
    <property type="molecule type" value="Genomic_DNA"/>
</dbReference>